<dbReference type="EMBL" id="BLLF01003470">
    <property type="protein sequence ID" value="GFH27428.1"/>
    <property type="molecule type" value="Genomic_DNA"/>
</dbReference>
<dbReference type="Proteomes" id="UP000485058">
    <property type="component" value="Unassembled WGS sequence"/>
</dbReference>
<comment type="subcellular location">
    <subcellularLocation>
        <location evidence="1">Nucleus</location>
    </subcellularLocation>
</comment>
<dbReference type="InterPro" id="IPR036955">
    <property type="entry name" value="AP2/ERF_dom_sf"/>
</dbReference>
<feature type="non-terminal residue" evidence="7">
    <location>
        <position position="104"/>
    </location>
</feature>
<reference evidence="7 8" key="1">
    <citation type="submission" date="2020-02" db="EMBL/GenBank/DDBJ databases">
        <title>Draft genome sequence of Haematococcus lacustris strain NIES-144.</title>
        <authorList>
            <person name="Morimoto D."/>
            <person name="Nakagawa S."/>
            <person name="Yoshida T."/>
            <person name="Sawayama S."/>
        </authorList>
    </citation>
    <scope>NUCLEOTIDE SEQUENCE [LARGE SCALE GENOMIC DNA]</scope>
    <source>
        <strain evidence="7 8">NIES-144</strain>
    </source>
</reference>
<keyword evidence="2" id="KW-0805">Transcription regulation</keyword>
<dbReference type="InterPro" id="IPR001471">
    <property type="entry name" value="AP2/ERF_dom"/>
</dbReference>
<evidence type="ECO:0000256" key="2">
    <source>
        <dbReference type="ARBA" id="ARBA00023015"/>
    </source>
</evidence>
<proteinExistence type="predicted"/>
<evidence type="ECO:0000256" key="3">
    <source>
        <dbReference type="ARBA" id="ARBA00023125"/>
    </source>
</evidence>
<dbReference type="PROSITE" id="PS51032">
    <property type="entry name" value="AP2_ERF"/>
    <property type="match status" value="1"/>
</dbReference>
<organism evidence="7 8">
    <name type="scientific">Haematococcus lacustris</name>
    <name type="common">Green alga</name>
    <name type="synonym">Haematococcus pluvialis</name>
    <dbReference type="NCBI Taxonomy" id="44745"/>
    <lineage>
        <taxon>Eukaryota</taxon>
        <taxon>Viridiplantae</taxon>
        <taxon>Chlorophyta</taxon>
        <taxon>core chlorophytes</taxon>
        <taxon>Chlorophyceae</taxon>
        <taxon>CS clade</taxon>
        <taxon>Chlamydomonadales</taxon>
        <taxon>Haematococcaceae</taxon>
        <taxon>Haematococcus</taxon>
    </lineage>
</organism>
<keyword evidence="8" id="KW-1185">Reference proteome</keyword>
<gene>
    <name evidence="7" type="ORF">HaLaN_25747</name>
</gene>
<keyword evidence="4" id="KW-0804">Transcription</keyword>
<evidence type="ECO:0000313" key="8">
    <source>
        <dbReference type="Proteomes" id="UP000485058"/>
    </source>
</evidence>
<sequence>MRCAVAVQLLVVPTDLAANEASRYNGVRVHMPLMPEPPRFQAVISLHGHLLIVGERATALEAARLHDLAAIALHGAGAIPFLNQPAAMYHYNSLLEVMDGLVQQ</sequence>
<evidence type="ECO:0000313" key="7">
    <source>
        <dbReference type="EMBL" id="GFH27428.1"/>
    </source>
</evidence>
<evidence type="ECO:0000256" key="1">
    <source>
        <dbReference type="ARBA" id="ARBA00004123"/>
    </source>
</evidence>
<evidence type="ECO:0000256" key="4">
    <source>
        <dbReference type="ARBA" id="ARBA00023163"/>
    </source>
</evidence>
<feature type="domain" description="AP2/ERF" evidence="6">
    <location>
        <begin position="23"/>
        <end position="85"/>
    </location>
</feature>
<keyword evidence="3" id="KW-0238">DNA-binding</keyword>
<comment type="caution">
    <text evidence="7">The sequence shown here is derived from an EMBL/GenBank/DDBJ whole genome shotgun (WGS) entry which is preliminary data.</text>
</comment>
<dbReference type="AlphaFoldDB" id="A0A6A0A4N0"/>
<evidence type="ECO:0000256" key="5">
    <source>
        <dbReference type="ARBA" id="ARBA00023242"/>
    </source>
</evidence>
<dbReference type="Gene3D" id="3.30.730.10">
    <property type="entry name" value="AP2/ERF domain"/>
    <property type="match status" value="1"/>
</dbReference>
<accession>A0A6A0A4N0</accession>
<keyword evidence="5" id="KW-0539">Nucleus</keyword>
<protein>
    <recommendedName>
        <fullName evidence="6">AP2/ERF domain-containing protein</fullName>
    </recommendedName>
</protein>
<evidence type="ECO:0000259" key="6">
    <source>
        <dbReference type="PROSITE" id="PS51032"/>
    </source>
</evidence>
<dbReference type="GO" id="GO:0003700">
    <property type="term" value="F:DNA-binding transcription factor activity"/>
    <property type="evidence" value="ECO:0007669"/>
    <property type="project" value="InterPro"/>
</dbReference>
<dbReference type="GO" id="GO:0005634">
    <property type="term" value="C:nucleus"/>
    <property type="evidence" value="ECO:0007669"/>
    <property type="project" value="UniProtKB-SubCell"/>
</dbReference>
<name>A0A6A0A4N0_HAELA</name>
<dbReference type="GO" id="GO:0003677">
    <property type="term" value="F:DNA binding"/>
    <property type="evidence" value="ECO:0007669"/>
    <property type="project" value="UniProtKB-KW"/>
</dbReference>